<dbReference type="EMBL" id="CP144690">
    <property type="protein sequence ID" value="WVY90355.1"/>
    <property type="molecule type" value="Genomic_DNA"/>
</dbReference>
<accession>A0AAQ3RG16</accession>
<evidence type="ECO:0000313" key="2">
    <source>
        <dbReference type="Proteomes" id="UP001374535"/>
    </source>
</evidence>
<keyword evidence="2" id="KW-1185">Reference proteome</keyword>
<name>A0AAQ3RG16_VIGMU</name>
<dbReference type="PANTHER" id="PTHR33874">
    <property type="entry name" value="RING FINGER PROTEIN"/>
    <property type="match status" value="1"/>
</dbReference>
<reference evidence="1 2" key="1">
    <citation type="journal article" date="2023" name="Life. Sci Alliance">
        <title>Evolutionary insights into 3D genome organization and epigenetic landscape of Vigna mungo.</title>
        <authorList>
            <person name="Junaid A."/>
            <person name="Singh B."/>
            <person name="Bhatia S."/>
        </authorList>
    </citation>
    <scope>NUCLEOTIDE SEQUENCE [LARGE SCALE GENOMIC DNA]</scope>
    <source>
        <strain evidence="1">Urdbean</strain>
    </source>
</reference>
<protein>
    <submittedName>
        <fullName evidence="1">Uncharacterized protein</fullName>
    </submittedName>
</protein>
<evidence type="ECO:0000313" key="1">
    <source>
        <dbReference type="EMBL" id="WVY90355.1"/>
    </source>
</evidence>
<dbReference type="Proteomes" id="UP001374535">
    <property type="component" value="Chromosome 11"/>
</dbReference>
<dbReference type="PANTHER" id="PTHR33874:SF4">
    <property type="entry name" value="EXPRESSED PROTEIN"/>
    <property type="match status" value="1"/>
</dbReference>
<sequence length="292" mass="33047">MRSVEVAKTVLEVADVAWLAVEQTHHYRSHNHSVPPATSADECPTDHDLEALQSENRRLRNLLDQNLKLLQNLSESPCFDNCPPDLNDRLVATMRSDEYLTRLKFLQQETASGGNQFPFKEATEVDYQSADILVNIDSQEPSWWVWVKDETDLSNIEEMSGIDDESYLVISEEHVVDGVANFMAKCILSNPKALNFSPEELQKARRLLGTRPSLGRILMSNPVIICFRIEKSDLSELLLIVGENRVWGQMATPMNNTAGAKKDSSCIEQTLTKERTEVSKSEFNGEHSHSWE</sequence>
<gene>
    <name evidence="1" type="ORF">V8G54_035869</name>
</gene>
<proteinExistence type="predicted"/>
<organism evidence="1 2">
    <name type="scientific">Vigna mungo</name>
    <name type="common">Black gram</name>
    <name type="synonym">Phaseolus mungo</name>
    <dbReference type="NCBI Taxonomy" id="3915"/>
    <lineage>
        <taxon>Eukaryota</taxon>
        <taxon>Viridiplantae</taxon>
        <taxon>Streptophyta</taxon>
        <taxon>Embryophyta</taxon>
        <taxon>Tracheophyta</taxon>
        <taxon>Spermatophyta</taxon>
        <taxon>Magnoliopsida</taxon>
        <taxon>eudicotyledons</taxon>
        <taxon>Gunneridae</taxon>
        <taxon>Pentapetalae</taxon>
        <taxon>rosids</taxon>
        <taxon>fabids</taxon>
        <taxon>Fabales</taxon>
        <taxon>Fabaceae</taxon>
        <taxon>Papilionoideae</taxon>
        <taxon>50 kb inversion clade</taxon>
        <taxon>NPAAA clade</taxon>
        <taxon>indigoferoid/millettioid clade</taxon>
        <taxon>Phaseoleae</taxon>
        <taxon>Vigna</taxon>
    </lineage>
</organism>
<dbReference type="AlphaFoldDB" id="A0AAQ3RG16"/>